<dbReference type="Proteomes" id="UP000005808">
    <property type="component" value="Unassembled WGS sequence"/>
</dbReference>
<sequence length="103" mass="11179">MVSTSPPSSHPGSEAEVRALVDTWANAVRAKNAVVMMRNYAEDVVIFGPRALAAVVRVGRIRSTPKGGAPQEAWVRATVCFRKIAGRWLVVHEHASMPVSFNP</sequence>
<organism evidence="2 3">
    <name type="scientific">Cupriavidus basilensis OR16</name>
    <dbReference type="NCBI Taxonomy" id="1127483"/>
    <lineage>
        <taxon>Bacteria</taxon>
        <taxon>Pseudomonadati</taxon>
        <taxon>Pseudomonadota</taxon>
        <taxon>Betaproteobacteria</taxon>
        <taxon>Burkholderiales</taxon>
        <taxon>Burkholderiaceae</taxon>
        <taxon>Cupriavidus</taxon>
    </lineage>
</organism>
<dbReference type="OrthoDB" id="9812295at2"/>
<dbReference type="InterPro" id="IPR037401">
    <property type="entry name" value="SnoaL-like"/>
</dbReference>
<protein>
    <recommendedName>
        <fullName evidence="1">SnoaL-like domain-containing protein</fullName>
    </recommendedName>
</protein>
<comment type="caution">
    <text evidence="2">The sequence shown here is derived from an EMBL/GenBank/DDBJ whole genome shotgun (WGS) entry which is preliminary data.</text>
</comment>
<accession>H1S254</accession>
<dbReference type="RefSeq" id="WP_006157482.1">
    <property type="nucleotide sequence ID" value="NZ_AHJE01000019.1"/>
</dbReference>
<reference evidence="2 3" key="1">
    <citation type="journal article" date="2012" name="J. Bacteriol.">
        <title>De Novo Genome Project of Cupriavidus basilensis OR16.</title>
        <authorList>
            <person name="Cserhati M."/>
            <person name="Kriszt B."/>
            <person name="Szoboszlay S."/>
            <person name="Toth A."/>
            <person name="Szabo I."/>
            <person name="Tancsics A."/>
            <person name="Nagy I."/>
            <person name="Horvath B."/>
            <person name="Nagy I."/>
            <person name="Kukolya J."/>
        </authorList>
    </citation>
    <scope>NUCLEOTIDE SEQUENCE [LARGE SCALE GENOMIC DNA]</scope>
    <source>
        <strain evidence="2 3">OR16</strain>
    </source>
</reference>
<proteinExistence type="predicted"/>
<dbReference type="Pfam" id="PF13474">
    <property type="entry name" value="SnoaL_3"/>
    <property type="match status" value="1"/>
</dbReference>
<name>H1S254_9BURK</name>
<dbReference type="SUPFAM" id="SSF54427">
    <property type="entry name" value="NTF2-like"/>
    <property type="match status" value="1"/>
</dbReference>
<feature type="domain" description="SnoaL-like" evidence="1">
    <location>
        <begin position="63"/>
        <end position="99"/>
    </location>
</feature>
<evidence type="ECO:0000313" key="2">
    <source>
        <dbReference type="EMBL" id="EHP43420.1"/>
    </source>
</evidence>
<dbReference type="Gene3D" id="3.10.450.50">
    <property type="match status" value="2"/>
</dbReference>
<dbReference type="EMBL" id="AHJE01000019">
    <property type="protein sequence ID" value="EHP43420.1"/>
    <property type="molecule type" value="Genomic_DNA"/>
</dbReference>
<dbReference type="PATRIC" id="fig|1127483.3.peg.1763"/>
<evidence type="ECO:0000313" key="3">
    <source>
        <dbReference type="Proteomes" id="UP000005808"/>
    </source>
</evidence>
<evidence type="ECO:0000259" key="1">
    <source>
        <dbReference type="Pfam" id="PF13474"/>
    </source>
</evidence>
<dbReference type="AlphaFoldDB" id="H1S254"/>
<dbReference type="InterPro" id="IPR032710">
    <property type="entry name" value="NTF2-like_dom_sf"/>
</dbReference>
<gene>
    <name evidence="2" type="ORF">OR16_08812</name>
</gene>